<dbReference type="PANTHER" id="PTHR24221:SF261">
    <property type="entry name" value="GLUTATHIONE_L-CYSTEINE TRANSPORT SYSTEM ATP-BINDING_PERMEASE PROTEIN CYDD"/>
    <property type="match status" value="1"/>
</dbReference>
<dbReference type="Pfam" id="PF00005">
    <property type="entry name" value="ABC_tran"/>
    <property type="match status" value="1"/>
</dbReference>
<dbReference type="SUPFAM" id="SSF52540">
    <property type="entry name" value="P-loop containing nucleoside triphosphate hydrolases"/>
    <property type="match status" value="1"/>
</dbReference>
<dbReference type="SUPFAM" id="SSF90123">
    <property type="entry name" value="ABC transporter transmembrane region"/>
    <property type="match status" value="1"/>
</dbReference>
<comment type="caution">
    <text evidence="12">The sequence shown here is derived from an EMBL/GenBank/DDBJ whole genome shotgun (WGS) entry which is preliminary data.</text>
</comment>
<dbReference type="GO" id="GO:0140359">
    <property type="term" value="F:ABC-type transporter activity"/>
    <property type="evidence" value="ECO:0007669"/>
    <property type="project" value="InterPro"/>
</dbReference>
<dbReference type="InterPro" id="IPR027417">
    <property type="entry name" value="P-loop_NTPase"/>
</dbReference>
<dbReference type="PROSITE" id="PS50893">
    <property type="entry name" value="ABC_TRANSPORTER_2"/>
    <property type="match status" value="1"/>
</dbReference>
<dbReference type="OrthoDB" id="9806127at2"/>
<dbReference type="Gene3D" id="1.20.1560.10">
    <property type="entry name" value="ABC transporter type 1, transmembrane domain"/>
    <property type="match status" value="1"/>
</dbReference>
<keyword evidence="7 9" id="KW-0472">Membrane</keyword>
<dbReference type="InterPro" id="IPR011527">
    <property type="entry name" value="ABC1_TM_dom"/>
</dbReference>
<feature type="domain" description="ABC transmembrane type-1" evidence="11">
    <location>
        <begin position="45"/>
        <end position="328"/>
    </location>
</feature>
<gene>
    <name evidence="12" type="primary">cydD</name>
    <name evidence="12" type="ORF">DKP76_06290</name>
</gene>
<evidence type="ECO:0000256" key="8">
    <source>
        <dbReference type="SAM" id="MobiDB-lite"/>
    </source>
</evidence>
<keyword evidence="5" id="KW-0067">ATP-binding</keyword>
<evidence type="ECO:0000256" key="3">
    <source>
        <dbReference type="ARBA" id="ARBA00022692"/>
    </source>
</evidence>
<dbReference type="PROSITE" id="PS50929">
    <property type="entry name" value="ABC_TM1F"/>
    <property type="match status" value="1"/>
</dbReference>
<keyword evidence="4" id="KW-0547">Nucleotide-binding</keyword>
<feature type="transmembrane region" description="Helical" evidence="9">
    <location>
        <begin position="155"/>
        <end position="173"/>
    </location>
</feature>
<dbReference type="InterPro" id="IPR003593">
    <property type="entry name" value="AAA+_ATPase"/>
</dbReference>
<dbReference type="Pfam" id="PF00664">
    <property type="entry name" value="ABC_membrane"/>
    <property type="match status" value="1"/>
</dbReference>
<evidence type="ECO:0000256" key="9">
    <source>
        <dbReference type="SAM" id="Phobius"/>
    </source>
</evidence>
<organism evidence="12 13">
    <name type="scientific">Falsochrobactrum shanghaiense</name>
    <dbReference type="NCBI Taxonomy" id="2201899"/>
    <lineage>
        <taxon>Bacteria</taxon>
        <taxon>Pseudomonadati</taxon>
        <taxon>Pseudomonadota</taxon>
        <taxon>Alphaproteobacteria</taxon>
        <taxon>Hyphomicrobiales</taxon>
        <taxon>Brucellaceae</taxon>
        <taxon>Falsochrobactrum</taxon>
    </lineage>
</organism>
<evidence type="ECO:0000256" key="1">
    <source>
        <dbReference type="ARBA" id="ARBA00004533"/>
    </source>
</evidence>
<evidence type="ECO:0000313" key="12">
    <source>
        <dbReference type="EMBL" id="PWL18685.1"/>
    </source>
</evidence>
<feature type="transmembrane region" description="Helical" evidence="9">
    <location>
        <begin position="45"/>
        <end position="66"/>
    </location>
</feature>
<keyword evidence="6 9" id="KW-1133">Transmembrane helix</keyword>
<keyword evidence="3 9" id="KW-0812">Transmembrane</keyword>
<dbReference type="PANTHER" id="PTHR24221">
    <property type="entry name" value="ATP-BINDING CASSETTE SUB-FAMILY B"/>
    <property type="match status" value="1"/>
</dbReference>
<accession>A0A316JDE6</accession>
<dbReference type="InterPro" id="IPR003439">
    <property type="entry name" value="ABC_transporter-like_ATP-bd"/>
</dbReference>
<reference evidence="12 13" key="1">
    <citation type="submission" date="2018-05" db="EMBL/GenBank/DDBJ databases">
        <title>Comparative genomic sequence analysis between strain HN4 and CCM 8460T (Falsochrobactrum ovis) will provide more evidence to prove that HN4 is a new species of Falsochrobactrum.</title>
        <authorList>
            <person name="Lyu W."/>
            <person name="Sun L."/>
            <person name="Yao L."/>
        </authorList>
    </citation>
    <scope>NUCLEOTIDE SEQUENCE [LARGE SCALE GENOMIC DNA]</scope>
    <source>
        <strain evidence="12 13">HN4</strain>
    </source>
</reference>
<dbReference type="EMBL" id="QGDB01000002">
    <property type="protein sequence ID" value="PWL18685.1"/>
    <property type="molecule type" value="Genomic_DNA"/>
</dbReference>
<dbReference type="GO" id="GO:0005524">
    <property type="term" value="F:ATP binding"/>
    <property type="evidence" value="ECO:0007669"/>
    <property type="project" value="UniProtKB-KW"/>
</dbReference>
<feature type="transmembrane region" description="Helical" evidence="9">
    <location>
        <begin position="179"/>
        <end position="197"/>
    </location>
</feature>
<feature type="region of interest" description="Disordered" evidence="8">
    <location>
        <begin position="1"/>
        <end position="34"/>
    </location>
</feature>
<dbReference type="GO" id="GO:0042883">
    <property type="term" value="P:cysteine transport"/>
    <property type="evidence" value="ECO:0007669"/>
    <property type="project" value="InterPro"/>
</dbReference>
<dbReference type="GO" id="GO:0034040">
    <property type="term" value="F:ATPase-coupled lipid transmembrane transporter activity"/>
    <property type="evidence" value="ECO:0007669"/>
    <property type="project" value="TreeGrafter"/>
</dbReference>
<dbReference type="InterPro" id="IPR036640">
    <property type="entry name" value="ABC1_TM_sf"/>
</dbReference>
<name>A0A316JDE6_9HYPH</name>
<dbReference type="GO" id="GO:0005886">
    <property type="term" value="C:plasma membrane"/>
    <property type="evidence" value="ECO:0007669"/>
    <property type="project" value="UniProtKB-SubCell"/>
</dbReference>
<sequence length="583" mass="62446">MTSVTPQAEPASGPVGGPAGKAGKKRRARGRAIPPELKRGARIQAAAAVLWLPQAALLAYGVGLLADTGFDATLYYLAAGLFLIGCLRSLLDERGAAMAYDAARAELTRMREKAVFALSRRSPLDRSRPASGEAASMLAEQAEMIVPYLSRFAPVRFRVMLLPLVILAVVLWFSWVSALILFIAAPLIPIFMALIGWRAQAASEKQLVALGDMNGFLLDRLRGLATIRSFHAVDMTALRLRANAETLRAKTMNVLRIAFLSSAVLELFSALGVAMVAVYIGFHLLGPLNFGAWGDKLTLAEGLFILLLSPAFFEPLRDLSAVWHDKASGEAAIDALEELSRHDMSIIDGGSAENGGGHQAPSIVLRDVDFAYAGGANILTRFDLDIEAGEHVAVLAPSGYGKSTLLALIAGLAAPQKGKIEIGGVSLEDETAAALRKRMRWVGQKPHIFAGSARHNITLGRPVDAEQTRSIVGQVELSHVIGVTGNGLIGENGAGLSGGEALRLALARIAVDDQADIILADEPTAHLDHETARRIADSLLDLAKGKTLIISTHDEMLARRLDRIVRLDDMRGNEPYWPKRAAE</sequence>
<evidence type="ECO:0000313" key="13">
    <source>
        <dbReference type="Proteomes" id="UP000245865"/>
    </source>
</evidence>
<dbReference type="InterPro" id="IPR014216">
    <property type="entry name" value="ABC_transptr_CydD"/>
</dbReference>
<comment type="subcellular location">
    <subcellularLocation>
        <location evidence="1">Cell inner membrane</location>
    </subcellularLocation>
    <subcellularLocation>
        <location evidence="2">Cell membrane</location>
        <topology evidence="2">Multi-pass membrane protein</topology>
    </subcellularLocation>
</comment>
<dbReference type="Proteomes" id="UP000245865">
    <property type="component" value="Unassembled WGS sequence"/>
</dbReference>
<protein>
    <submittedName>
        <fullName evidence="12">Thiol reductant ABC exporter subunit CydD</fullName>
    </submittedName>
</protein>
<evidence type="ECO:0000256" key="5">
    <source>
        <dbReference type="ARBA" id="ARBA00022840"/>
    </source>
</evidence>
<proteinExistence type="predicted"/>
<evidence type="ECO:0000256" key="2">
    <source>
        <dbReference type="ARBA" id="ARBA00004651"/>
    </source>
</evidence>
<dbReference type="SMART" id="SM00382">
    <property type="entry name" value="AAA"/>
    <property type="match status" value="1"/>
</dbReference>
<feature type="transmembrane region" description="Helical" evidence="9">
    <location>
        <begin position="72"/>
        <end position="91"/>
    </location>
</feature>
<dbReference type="NCBIfam" id="TIGR02857">
    <property type="entry name" value="CydD"/>
    <property type="match status" value="1"/>
</dbReference>
<evidence type="ECO:0000259" key="11">
    <source>
        <dbReference type="PROSITE" id="PS50929"/>
    </source>
</evidence>
<evidence type="ECO:0000256" key="7">
    <source>
        <dbReference type="ARBA" id="ARBA00023136"/>
    </source>
</evidence>
<evidence type="ECO:0000256" key="4">
    <source>
        <dbReference type="ARBA" id="ARBA00022741"/>
    </source>
</evidence>
<dbReference type="CDD" id="cd18584">
    <property type="entry name" value="ABC_6TM_AarD_CydD"/>
    <property type="match status" value="1"/>
</dbReference>
<evidence type="ECO:0000259" key="10">
    <source>
        <dbReference type="PROSITE" id="PS50893"/>
    </source>
</evidence>
<keyword evidence="13" id="KW-1185">Reference proteome</keyword>
<dbReference type="RefSeq" id="WP_109705584.1">
    <property type="nucleotide sequence ID" value="NZ_QGDB01000002.1"/>
</dbReference>
<dbReference type="InterPro" id="IPR039421">
    <property type="entry name" value="Type_1_exporter"/>
</dbReference>
<dbReference type="AlphaFoldDB" id="A0A316JDE6"/>
<feature type="domain" description="ABC transporter" evidence="10">
    <location>
        <begin position="363"/>
        <end position="583"/>
    </location>
</feature>
<evidence type="ECO:0000256" key="6">
    <source>
        <dbReference type="ARBA" id="ARBA00022989"/>
    </source>
</evidence>
<dbReference type="CDD" id="cd03228">
    <property type="entry name" value="ABCC_MRP_Like"/>
    <property type="match status" value="1"/>
</dbReference>
<feature type="transmembrane region" description="Helical" evidence="9">
    <location>
        <begin position="257"/>
        <end position="285"/>
    </location>
</feature>
<dbReference type="Gene3D" id="3.40.50.300">
    <property type="entry name" value="P-loop containing nucleotide triphosphate hydrolases"/>
    <property type="match status" value="1"/>
</dbReference>
<dbReference type="GO" id="GO:0016887">
    <property type="term" value="F:ATP hydrolysis activity"/>
    <property type="evidence" value="ECO:0007669"/>
    <property type="project" value="InterPro"/>
</dbReference>